<dbReference type="EMBL" id="PIQC01000006">
    <property type="protein sequence ID" value="RUO68317.1"/>
    <property type="molecule type" value="Genomic_DNA"/>
</dbReference>
<comment type="caution">
    <text evidence="13">The sequence shown here is derived from an EMBL/GenBank/DDBJ whole genome shotgun (WGS) entry which is preliminary data.</text>
</comment>
<dbReference type="GO" id="GO:0006355">
    <property type="term" value="P:regulation of DNA-templated transcription"/>
    <property type="evidence" value="ECO:0007669"/>
    <property type="project" value="UniProtKB-UniRule"/>
</dbReference>
<dbReference type="InterPro" id="IPR057342">
    <property type="entry name" value="DEXDc_RapA"/>
</dbReference>
<keyword evidence="8 9" id="KW-0804">Transcription</keyword>
<dbReference type="Gene3D" id="3.40.50.10810">
    <property type="entry name" value="Tandem AAA-ATPase domain"/>
    <property type="match status" value="1"/>
</dbReference>
<evidence type="ECO:0000259" key="12">
    <source>
        <dbReference type="PROSITE" id="PS51194"/>
    </source>
</evidence>
<dbReference type="GO" id="GO:0005524">
    <property type="term" value="F:ATP binding"/>
    <property type="evidence" value="ECO:0007669"/>
    <property type="project" value="UniProtKB-UniRule"/>
</dbReference>
<comment type="similarity">
    <text evidence="9">Belongs to the SNF2/RAD54 helicase family. RapA subfamily.</text>
</comment>
<feature type="short sequence motif" description="DEAH box" evidence="9">
    <location>
        <begin position="279"/>
        <end position="282"/>
    </location>
</feature>
<evidence type="ECO:0000256" key="4">
    <source>
        <dbReference type="ARBA" id="ARBA00022840"/>
    </source>
</evidence>
<dbReference type="Gene3D" id="2.30.30.930">
    <property type="match status" value="1"/>
</dbReference>
<keyword evidence="6 9" id="KW-0238">DNA-binding</keyword>
<evidence type="ECO:0000256" key="10">
    <source>
        <dbReference type="SAM" id="Coils"/>
    </source>
</evidence>
<feature type="domain" description="Helicase C-terminal" evidence="12">
    <location>
        <begin position="411"/>
        <end position="598"/>
    </location>
</feature>
<keyword evidence="14" id="KW-1185">Reference proteome</keyword>
<dbReference type="PROSITE" id="PS51192">
    <property type="entry name" value="HELICASE_ATP_BIND_1"/>
    <property type="match status" value="1"/>
</dbReference>
<dbReference type="EC" id="3.6.4.-" evidence="9"/>
<evidence type="ECO:0000256" key="6">
    <source>
        <dbReference type="ARBA" id="ARBA00023125"/>
    </source>
</evidence>
<keyword evidence="5 9" id="KW-0805">Transcription regulation</keyword>
<gene>
    <name evidence="9" type="primary">rapA</name>
    <name evidence="13" type="ORF">CWI78_08840</name>
</gene>
<keyword evidence="4 9" id="KW-0067">ATP-binding</keyword>
<dbReference type="InterPro" id="IPR027417">
    <property type="entry name" value="P-loop_NTPase"/>
</dbReference>
<dbReference type="AlphaFoldDB" id="A0A432YY60"/>
<dbReference type="CDD" id="cd18793">
    <property type="entry name" value="SF2_C_SNF"/>
    <property type="match status" value="1"/>
</dbReference>
<dbReference type="OrthoDB" id="9814088at2"/>
<dbReference type="InterPro" id="IPR023949">
    <property type="entry name" value="Helicase_RapA"/>
</dbReference>
<dbReference type="PROSITE" id="PS51194">
    <property type="entry name" value="HELICASE_CTER"/>
    <property type="match status" value="1"/>
</dbReference>
<dbReference type="InterPro" id="IPR000330">
    <property type="entry name" value="SNF2_N"/>
</dbReference>
<dbReference type="Gene3D" id="3.30.360.80">
    <property type="match status" value="1"/>
</dbReference>
<keyword evidence="10" id="KW-0175">Coiled coil</keyword>
<feature type="binding site" evidence="9">
    <location>
        <begin position="177"/>
        <end position="184"/>
    </location>
    <ligand>
        <name>ATP</name>
        <dbReference type="ChEBI" id="CHEBI:30616"/>
    </ligand>
</feature>
<evidence type="ECO:0000256" key="7">
    <source>
        <dbReference type="ARBA" id="ARBA00023159"/>
    </source>
</evidence>
<dbReference type="SMART" id="SM00490">
    <property type="entry name" value="HELICc"/>
    <property type="match status" value="1"/>
</dbReference>
<sequence>MSEFRVGQRYLSETETELGLGMITQAEGRHLTVMFPATGEVRLYSAQEAPLARYQLQVQQQGKHADGWSFTIQELTESQGIVTYHGLRDDNQESVVVPETQLSHQVDSNPALTRLLAGQADRLDMYQLRCEASEHLAHHQASEVAGLLGVRTHLLPHQLYIAKTVADRYHPRVLLADEVGLGKTIEAGMIIKRRLTTGRSQRVLIVVPESLMHQWLVELRRRFALNFTLFDDERCEQAEADSENPFLTEQHIIISSRFMHESRWSQALLEAEFDLLIIDEAHHLQPSAPEFSAVKNLCEAVPGLLLLTATPEQEGAEGHFQRLQLLDPDRFSNFASFQKEQAHYKELAEQAESVTDPAELDDLLDKHGTGRVMFRNRRADIGGFPSRHFHPVELDEFEADEDMPWWMEDPRIDWLLDHIKQNRSEKALLICKTAEQVLDLSEALRVLAGVQAATFHEGMTLTERDRSAAFFASEEDGSPILLCSEIGSEGRNFQFVHQLILFDLPTNPDLLEQRIGRLDRIGQQQDIDIYLPYSKGSTEAILLPWYEQGMNAFTQCNAIGRKLYDAFAAEIEQAIAEQQPLSTELLEQTKELHKTWLEHNREGQDKLQALNACRPETAEKIIEQIHRDSDTDTLADFMIAFCDRFGINNEVLDEERWFIRPGEHMRIGSLPGLPDDGITVTFDRITALNFEDTDFLSWDHPMVQAALELLTADDFGSTCVAELKNPAIPAGSWFLELDFASIVPAPKAAALQEFCPLKSLRLLFNGQGQELSAKVSRELLDQQASFIDKKTARQVLRQLREPAQKLIHSGQQQARDWQHSQLEQVKQNALNALQHEQNRLLELQKKNPSVRTSEIEAIDWREKQITSALERPQLSLQAVRILVNNH</sequence>
<dbReference type="PANTHER" id="PTHR45766">
    <property type="entry name" value="DNA ANNEALING HELICASE AND ENDONUCLEASE ZRANB3 FAMILY MEMBER"/>
    <property type="match status" value="1"/>
</dbReference>
<feature type="coiled-coil region" evidence="10">
    <location>
        <begin position="819"/>
        <end position="846"/>
    </location>
</feature>
<dbReference type="SMART" id="SM00487">
    <property type="entry name" value="DEXDc"/>
    <property type="match status" value="1"/>
</dbReference>
<dbReference type="InterPro" id="IPR001650">
    <property type="entry name" value="Helicase_C-like"/>
</dbReference>
<dbReference type="Pfam" id="PF00176">
    <property type="entry name" value="SNF2-rel_dom"/>
    <property type="match status" value="1"/>
</dbReference>
<dbReference type="GO" id="GO:0004386">
    <property type="term" value="F:helicase activity"/>
    <property type="evidence" value="ECO:0007669"/>
    <property type="project" value="UniProtKB-UniRule"/>
</dbReference>
<reference evidence="14" key="1">
    <citation type="journal article" date="2018" name="Front. Microbiol.">
        <title>Genome-Based Analysis Reveals the Taxonomy and Diversity of the Family Idiomarinaceae.</title>
        <authorList>
            <person name="Liu Y."/>
            <person name="Lai Q."/>
            <person name="Shao Z."/>
        </authorList>
    </citation>
    <scope>NUCLEOTIDE SEQUENCE [LARGE SCALE GENOMIC DNA]</scope>
    <source>
        <strain evidence="14">R22</strain>
    </source>
</reference>
<dbReference type="CDD" id="cd18011">
    <property type="entry name" value="DEXDc_RapA"/>
    <property type="match status" value="1"/>
</dbReference>
<evidence type="ECO:0000256" key="5">
    <source>
        <dbReference type="ARBA" id="ARBA00023015"/>
    </source>
</evidence>
<dbReference type="PANTHER" id="PTHR45766:SF6">
    <property type="entry name" value="SWI_SNF-RELATED MATRIX-ASSOCIATED ACTIN-DEPENDENT REGULATOR OF CHROMATIN SUBFAMILY A-LIKE PROTEIN 1"/>
    <property type="match status" value="1"/>
</dbReference>
<organism evidence="13 14">
    <name type="scientific">Idiomarina ramblicola</name>
    <dbReference type="NCBI Taxonomy" id="263724"/>
    <lineage>
        <taxon>Bacteria</taxon>
        <taxon>Pseudomonadati</taxon>
        <taxon>Pseudomonadota</taxon>
        <taxon>Gammaproteobacteria</taxon>
        <taxon>Alteromonadales</taxon>
        <taxon>Idiomarinaceae</taxon>
        <taxon>Idiomarina</taxon>
    </lineage>
</organism>
<dbReference type="Pfam" id="PF18337">
    <property type="entry name" value="Tudor_RapA"/>
    <property type="match status" value="1"/>
</dbReference>
<comment type="subunit">
    <text evidence="9">Interacts with the RNAP. Has a higher affinity for the core RNAP than for the holoenzyme. Its ATPase activity is stimulated by binding to RNAP.</text>
</comment>
<evidence type="ECO:0000256" key="2">
    <source>
        <dbReference type="ARBA" id="ARBA00022801"/>
    </source>
</evidence>
<comment type="function">
    <text evidence="9">Transcription regulator that activates transcription by stimulating RNA polymerase (RNAP) recycling in case of stress conditions such as supercoiled DNA or high salt concentrations. Probably acts by releasing the RNAP, when it is trapped or immobilized on tightly supercoiled DNA. Does not activate transcription on linear DNA. Probably not involved in DNA repair.</text>
</comment>
<dbReference type="Gene3D" id="2.30.30.140">
    <property type="match status" value="1"/>
</dbReference>
<keyword evidence="1 9" id="KW-0547">Nucleotide-binding</keyword>
<dbReference type="Pfam" id="PF00271">
    <property type="entry name" value="Helicase_C"/>
    <property type="match status" value="1"/>
</dbReference>
<dbReference type="Gene3D" id="6.10.140.1500">
    <property type="match status" value="1"/>
</dbReference>
<dbReference type="InterPro" id="IPR014001">
    <property type="entry name" value="Helicase_ATP-bd"/>
</dbReference>
<dbReference type="RefSeq" id="WP_126782289.1">
    <property type="nucleotide sequence ID" value="NZ_PIQC01000006.1"/>
</dbReference>
<evidence type="ECO:0000256" key="8">
    <source>
        <dbReference type="ARBA" id="ARBA00023163"/>
    </source>
</evidence>
<evidence type="ECO:0000313" key="13">
    <source>
        <dbReference type="EMBL" id="RUO68317.1"/>
    </source>
</evidence>
<dbReference type="InterPro" id="IPR038718">
    <property type="entry name" value="SNF2-like_sf"/>
</dbReference>
<proteinExistence type="inferred from homology"/>
<dbReference type="Proteomes" id="UP000288058">
    <property type="component" value="Unassembled WGS sequence"/>
</dbReference>
<evidence type="ECO:0000256" key="3">
    <source>
        <dbReference type="ARBA" id="ARBA00022806"/>
    </source>
</evidence>
<dbReference type="Pfam" id="PF18339">
    <property type="entry name" value="Tudor_1_RapA"/>
    <property type="match status" value="1"/>
</dbReference>
<evidence type="ECO:0000313" key="14">
    <source>
        <dbReference type="Proteomes" id="UP000288058"/>
    </source>
</evidence>
<keyword evidence="2 9" id="KW-0378">Hydrolase</keyword>
<dbReference type="InterPro" id="IPR040766">
    <property type="entry name" value="Tudor_2_RapA"/>
</dbReference>
<dbReference type="InterPro" id="IPR040765">
    <property type="entry name" value="Tudor_1_RapA"/>
</dbReference>
<name>A0A432YY60_9GAMM</name>
<protein>
    <recommendedName>
        <fullName evidence="9">RNA polymerase-associated protein RapA</fullName>
        <ecNumber evidence="9">3.6.4.-</ecNumber>
    </recommendedName>
    <alternativeName>
        <fullName evidence="9">ATP-dependent helicase HepA</fullName>
    </alternativeName>
</protein>
<dbReference type="Gene3D" id="3.40.50.300">
    <property type="entry name" value="P-loop containing nucleotide triphosphate hydrolases"/>
    <property type="match status" value="1"/>
</dbReference>
<dbReference type="GO" id="GO:0003677">
    <property type="term" value="F:DNA binding"/>
    <property type="evidence" value="ECO:0007669"/>
    <property type="project" value="UniProtKB-KW"/>
</dbReference>
<dbReference type="Pfam" id="PF12137">
    <property type="entry name" value="RapA_C"/>
    <property type="match status" value="1"/>
</dbReference>
<dbReference type="GO" id="GO:0016817">
    <property type="term" value="F:hydrolase activity, acting on acid anhydrides"/>
    <property type="evidence" value="ECO:0007669"/>
    <property type="project" value="InterPro"/>
</dbReference>
<dbReference type="HAMAP" id="MF_01821">
    <property type="entry name" value="Helicase_RapA"/>
    <property type="match status" value="1"/>
</dbReference>
<evidence type="ECO:0000256" key="1">
    <source>
        <dbReference type="ARBA" id="ARBA00022741"/>
    </source>
</evidence>
<dbReference type="InterPro" id="IPR049730">
    <property type="entry name" value="SNF2/RAD54-like_C"/>
</dbReference>
<keyword evidence="7 9" id="KW-0010">Activator</keyword>
<keyword evidence="3 9" id="KW-0347">Helicase</keyword>
<feature type="domain" description="Helicase ATP-binding" evidence="11">
    <location>
        <begin position="164"/>
        <end position="329"/>
    </location>
</feature>
<dbReference type="NCBIfam" id="NF003426">
    <property type="entry name" value="PRK04914.1"/>
    <property type="match status" value="1"/>
</dbReference>
<dbReference type="InterPro" id="IPR022737">
    <property type="entry name" value="RapA_C"/>
</dbReference>
<accession>A0A432YY60</accession>
<evidence type="ECO:0000259" key="11">
    <source>
        <dbReference type="PROSITE" id="PS51192"/>
    </source>
</evidence>
<evidence type="ECO:0000256" key="9">
    <source>
        <dbReference type="HAMAP-Rule" id="MF_01821"/>
    </source>
</evidence>
<dbReference type="SUPFAM" id="SSF52540">
    <property type="entry name" value="P-loop containing nucleoside triphosphate hydrolases"/>
    <property type="match status" value="2"/>
</dbReference>